<name>A0AAU8JDN9_9CYAN</name>
<keyword evidence="2" id="KW-0605">Phycobilisome</keyword>
<keyword evidence="1" id="KW-0042">Antenna complex</keyword>
<dbReference type="InterPro" id="IPR027417">
    <property type="entry name" value="P-loop_NTPase"/>
</dbReference>
<dbReference type="SUPFAM" id="SSF52540">
    <property type="entry name" value="P-loop containing nucleoside triphosphate hydrolases"/>
    <property type="match status" value="1"/>
</dbReference>
<evidence type="ECO:0000259" key="5">
    <source>
        <dbReference type="Pfam" id="PF22724"/>
    </source>
</evidence>
<dbReference type="EMBL" id="CP159837">
    <property type="protein sequence ID" value="XCM36868.1"/>
    <property type="molecule type" value="Genomic_DNA"/>
</dbReference>
<feature type="domain" description="NACHT C-terminal Cysteine and Histidine-containing" evidence="6">
    <location>
        <begin position="1168"/>
        <end position="1196"/>
    </location>
</feature>
<gene>
    <name evidence="7" type="ORF">ABWT76_005656</name>
</gene>
<dbReference type="Pfam" id="PF13646">
    <property type="entry name" value="HEAT_2"/>
    <property type="match status" value="2"/>
</dbReference>
<accession>A0AAU8JDN9</accession>
<protein>
    <submittedName>
        <fullName evidence="7">HEAT repeat domain-containing protein</fullName>
    </submittedName>
</protein>
<evidence type="ECO:0000256" key="2">
    <source>
        <dbReference type="ARBA" id="ARBA00022738"/>
    </source>
</evidence>
<dbReference type="PANTHER" id="PTHR12697:SF5">
    <property type="entry name" value="DEOXYHYPUSINE HYDROXYLASE"/>
    <property type="match status" value="1"/>
</dbReference>
<dbReference type="InterPro" id="IPR016024">
    <property type="entry name" value="ARM-type_fold"/>
</dbReference>
<dbReference type="Pfam" id="PF22730">
    <property type="entry name" value="NCC-H"/>
    <property type="match status" value="1"/>
</dbReference>
<dbReference type="GO" id="GO:0016491">
    <property type="term" value="F:oxidoreductase activity"/>
    <property type="evidence" value="ECO:0007669"/>
    <property type="project" value="TreeGrafter"/>
</dbReference>
<feature type="domain" description="NACHT C-terminal Alpha/Beta" evidence="5">
    <location>
        <begin position="1213"/>
        <end position="1346"/>
    </location>
</feature>
<reference evidence="7" key="1">
    <citation type="submission" date="2024-07" db="EMBL/GenBank/DDBJ databases">
        <authorList>
            <person name="Kim Y.J."/>
            <person name="Jeong J.Y."/>
        </authorList>
    </citation>
    <scope>NUCLEOTIDE SEQUENCE</scope>
    <source>
        <strain evidence="7">GIHE-MW2</strain>
    </source>
</reference>
<dbReference type="GO" id="GO:0030089">
    <property type="term" value="C:phycobilisome"/>
    <property type="evidence" value="ECO:0007669"/>
    <property type="project" value="UniProtKB-KW"/>
</dbReference>
<sequence>MGEFAQTTLIFSKNVAMGKYRKDKITLGNVLKVVEALLTLADEEISIPGDKLKATFKLEWVKEDELRVSGKVEQKLRNKIQTSEKGITKDDLWTLTECIGKTLEISPSLDGTKKDSPEKKKQAVQDVLDCLTDLKLLEDKRPHGKNDKSGYWKFHLKLKHQTADKKDNLKVIKDKWADNIGSVPDLELATPAEKPIDWREICTNLLNEEAQRRQATGYGMGHEVDIYVPLGLVKPKQQPRRSGENPDSTQGMQQYQLQGENEIEKRYAYQDFLDRVIAKADKNLAIIGEPGAGKSTWLQQIVQYLSTREVFLIWIPLANLGDFTLEEYLLNRWLKDAFSLLEPTTAQKQALVDLFNSGKVWLLLDGVDEMKTANPLTQISKSLTGWVNKARVVLTCRLNVWEANPNTLPKFDTYRTLCFEGEQVNDFISQWFEKKEKPELGKQLQEKLATAESARIFDLVKNPLRLSLLCKAWLLNPGILPTTQADLYQQIRDDFYVWKQQEFPTSLDERQELNRRFAKLAFRAIAENRPLHQSFVYSVLEQKWFKLAEDLGWLNFVYRDIRNDEPIYAFFHLTFQEYFAALAVDDWDDFVPRNHVNFPVPGKECSENLSFPRRRESTIPGRKPQYRIFQPQWKQVILFWLGRSDVTDQEKFNKEKEEFIEKLVNFNDGVENFYGYRSFFLAAAGISEFKTCSLGDAIVKQIVQWGFGYYDQEEQEWHTFLDSSETGAREILPQTDRKRTIRELCQIVEDPQLSEYPLMQAAESLGEIDPRNQMAIAALIKVLETTKDEDTRRQVAKSLGEIGQGNETAIAALVKLLETTKNEFTRWLAAKSLGEIGQGNQTAIALLVKVVETTEDEFTRWLAARSLGDIGQGNETAIAALVKVIETTDDEDTRRETAYYLGFIDPGNQTAIAALVKVIETTDNEDTRWLAASCLGKIDPGNETAIAALIKVIATTKNEYTRGQAAYSLGEIGQDNEMAIAALVRILETTEDEDTHRRAASCLGKIDPGNETAIAALVRILETTEDEYTRMLAAEILGEIGQGNETAIAALVKVIETTDNEDTRWQAASSLGKIEQGNETAIAALAKVIETTKDEDTCWQAAYSLGEIDPGNQTAIAALVKIIYTNESVFTRGLAAEGLGKIIITDEHRKTVVTTLQPYLNHETYENNFDLWTNCYKILWKIAQDLPYPDFYHAWHGETSPLVQNLELAQLPRNLQTQLSETNLNQTVQVFYIDGSKFIGDDPAKTIYRQMTQQGGRKIEDKPKNMADLQDYWADLIDENDQPPVLILYQDPSNGTAQGFSETFLDLLTRFDGIICLITDQTHPPLQTFSPQYPQLIHNIVAWLQRRILEM</sequence>
<dbReference type="Pfam" id="PF19959">
    <property type="entry name" value="EAD4"/>
    <property type="match status" value="1"/>
</dbReference>
<dbReference type="SMART" id="SM00567">
    <property type="entry name" value="EZ_HEAT"/>
    <property type="match status" value="12"/>
</dbReference>
<dbReference type="InterPro" id="IPR004155">
    <property type="entry name" value="PBS_lyase_HEAT"/>
</dbReference>
<dbReference type="RefSeq" id="WP_354635317.1">
    <property type="nucleotide sequence ID" value="NZ_CP159837.1"/>
</dbReference>
<dbReference type="SUPFAM" id="SSF48371">
    <property type="entry name" value="ARM repeat"/>
    <property type="match status" value="1"/>
</dbReference>
<evidence type="ECO:0000256" key="1">
    <source>
        <dbReference type="ARBA" id="ARBA00022549"/>
    </source>
</evidence>
<evidence type="ECO:0000259" key="3">
    <source>
        <dbReference type="Pfam" id="PF05729"/>
    </source>
</evidence>
<feature type="domain" description="Effector-associated" evidence="4">
    <location>
        <begin position="29"/>
        <end position="177"/>
    </location>
</feature>
<dbReference type="PANTHER" id="PTHR12697">
    <property type="entry name" value="PBS LYASE HEAT-LIKE PROTEIN"/>
    <property type="match status" value="1"/>
</dbReference>
<dbReference type="InterPro" id="IPR054570">
    <property type="entry name" value="NCC-H_dom"/>
</dbReference>
<proteinExistence type="predicted"/>
<dbReference type="InterPro" id="IPR011989">
    <property type="entry name" value="ARM-like"/>
</dbReference>
<evidence type="ECO:0000259" key="4">
    <source>
        <dbReference type="Pfam" id="PF19959"/>
    </source>
</evidence>
<organism evidence="7">
    <name type="scientific">Planktothricoides raciborskii GIHE-MW2</name>
    <dbReference type="NCBI Taxonomy" id="2792601"/>
    <lineage>
        <taxon>Bacteria</taxon>
        <taxon>Bacillati</taxon>
        <taxon>Cyanobacteriota</taxon>
        <taxon>Cyanophyceae</taxon>
        <taxon>Oscillatoriophycideae</taxon>
        <taxon>Oscillatoriales</taxon>
        <taxon>Oscillatoriaceae</taxon>
        <taxon>Planktothricoides</taxon>
    </lineage>
</organism>
<dbReference type="Gene3D" id="1.25.10.10">
    <property type="entry name" value="Leucine-rich Repeat Variant"/>
    <property type="match status" value="3"/>
</dbReference>
<dbReference type="InterPro" id="IPR054611">
    <property type="entry name" value="NCAB"/>
</dbReference>
<dbReference type="Pfam" id="PF05729">
    <property type="entry name" value="NACHT"/>
    <property type="match status" value="1"/>
</dbReference>
<feature type="domain" description="NACHT" evidence="3">
    <location>
        <begin position="284"/>
        <end position="434"/>
    </location>
</feature>
<evidence type="ECO:0000313" key="7">
    <source>
        <dbReference type="EMBL" id="XCM36868.1"/>
    </source>
</evidence>
<dbReference type="Pfam" id="PF22724">
    <property type="entry name" value="NCAB1"/>
    <property type="match status" value="1"/>
</dbReference>
<dbReference type="InterPro" id="IPR045434">
    <property type="entry name" value="EAD4"/>
</dbReference>
<evidence type="ECO:0000259" key="6">
    <source>
        <dbReference type="Pfam" id="PF22730"/>
    </source>
</evidence>
<dbReference type="Gene3D" id="3.40.50.300">
    <property type="entry name" value="P-loop containing nucleotide triphosphate hydrolases"/>
    <property type="match status" value="1"/>
</dbReference>
<dbReference type="InterPro" id="IPR007111">
    <property type="entry name" value="NACHT_NTPase"/>
</dbReference>